<reference evidence="7" key="2">
    <citation type="submission" date="2023-05" db="EMBL/GenBank/DDBJ databases">
        <authorList>
            <consortium name="Lawrence Berkeley National Laboratory"/>
            <person name="Steindorff A."/>
            <person name="Hensen N."/>
            <person name="Bonometti L."/>
            <person name="Westerberg I."/>
            <person name="Brannstrom I.O."/>
            <person name="Guillou S."/>
            <person name="Cros-Aarteil S."/>
            <person name="Calhoun S."/>
            <person name="Haridas S."/>
            <person name="Kuo A."/>
            <person name="Mondo S."/>
            <person name="Pangilinan J."/>
            <person name="Riley R."/>
            <person name="Labutti K."/>
            <person name="Andreopoulos B."/>
            <person name="Lipzen A."/>
            <person name="Chen C."/>
            <person name="Yanf M."/>
            <person name="Daum C."/>
            <person name="Ng V."/>
            <person name="Clum A."/>
            <person name="Ohm R."/>
            <person name="Martin F."/>
            <person name="Silar P."/>
            <person name="Natvig D."/>
            <person name="Lalanne C."/>
            <person name="Gautier V."/>
            <person name="Ament-Velasquez S.L."/>
            <person name="Kruys A."/>
            <person name="Hutchinson M.I."/>
            <person name="Powell A.J."/>
            <person name="Barry K."/>
            <person name="Miller A.N."/>
            <person name="Grigoriev I.V."/>
            <person name="Debuchy R."/>
            <person name="Gladieux P."/>
            <person name="Thoren M.H."/>
            <person name="Johannesson H."/>
        </authorList>
    </citation>
    <scope>NUCLEOTIDE SEQUENCE</scope>
    <source>
        <strain evidence="7">CBS 757.83</strain>
    </source>
</reference>
<keyword evidence="8" id="KW-1185">Reference proteome</keyword>
<keyword evidence="6" id="KW-0472">Membrane</keyword>
<feature type="non-terminal residue" evidence="7">
    <location>
        <position position="1"/>
    </location>
</feature>
<dbReference type="EMBL" id="MU863632">
    <property type="protein sequence ID" value="KAK4102352.1"/>
    <property type="molecule type" value="Genomic_DNA"/>
</dbReference>
<dbReference type="InterPro" id="IPR029058">
    <property type="entry name" value="AB_hydrolase_fold"/>
</dbReference>
<organism evidence="7 8">
    <name type="scientific">Parathielavia hyrcaniae</name>
    <dbReference type="NCBI Taxonomy" id="113614"/>
    <lineage>
        <taxon>Eukaryota</taxon>
        <taxon>Fungi</taxon>
        <taxon>Dikarya</taxon>
        <taxon>Ascomycota</taxon>
        <taxon>Pezizomycotina</taxon>
        <taxon>Sordariomycetes</taxon>
        <taxon>Sordariomycetidae</taxon>
        <taxon>Sordariales</taxon>
        <taxon>Chaetomiaceae</taxon>
        <taxon>Parathielavia</taxon>
    </lineage>
</organism>
<feature type="non-terminal residue" evidence="7">
    <location>
        <position position="108"/>
    </location>
</feature>
<evidence type="ECO:0000256" key="4">
    <source>
        <dbReference type="ARBA" id="ARBA00022824"/>
    </source>
</evidence>
<evidence type="ECO:0000256" key="1">
    <source>
        <dbReference type="ARBA" id="ARBA00004173"/>
    </source>
</evidence>
<dbReference type="GO" id="GO:0016020">
    <property type="term" value="C:membrane"/>
    <property type="evidence" value="ECO:0007669"/>
    <property type="project" value="UniProtKB-SubCell"/>
</dbReference>
<dbReference type="Proteomes" id="UP001305647">
    <property type="component" value="Unassembled WGS sequence"/>
</dbReference>
<reference evidence="7" key="1">
    <citation type="journal article" date="2023" name="Mol. Phylogenet. Evol.">
        <title>Genome-scale phylogeny and comparative genomics of the fungal order Sordariales.</title>
        <authorList>
            <person name="Hensen N."/>
            <person name="Bonometti L."/>
            <person name="Westerberg I."/>
            <person name="Brannstrom I.O."/>
            <person name="Guillou S."/>
            <person name="Cros-Aarteil S."/>
            <person name="Calhoun S."/>
            <person name="Haridas S."/>
            <person name="Kuo A."/>
            <person name="Mondo S."/>
            <person name="Pangilinan J."/>
            <person name="Riley R."/>
            <person name="LaButti K."/>
            <person name="Andreopoulos B."/>
            <person name="Lipzen A."/>
            <person name="Chen C."/>
            <person name="Yan M."/>
            <person name="Daum C."/>
            <person name="Ng V."/>
            <person name="Clum A."/>
            <person name="Steindorff A."/>
            <person name="Ohm R.A."/>
            <person name="Martin F."/>
            <person name="Silar P."/>
            <person name="Natvig D.O."/>
            <person name="Lalanne C."/>
            <person name="Gautier V."/>
            <person name="Ament-Velasquez S.L."/>
            <person name="Kruys A."/>
            <person name="Hutchinson M.I."/>
            <person name="Powell A.J."/>
            <person name="Barry K."/>
            <person name="Miller A.N."/>
            <person name="Grigoriev I.V."/>
            <person name="Debuchy R."/>
            <person name="Gladieux P."/>
            <person name="Hiltunen Thoren M."/>
            <person name="Johannesson H."/>
        </authorList>
    </citation>
    <scope>NUCLEOTIDE SEQUENCE</scope>
    <source>
        <strain evidence="7">CBS 757.83</strain>
    </source>
</reference>
<dbReference type="SUPFAM" id="SSF53474">
    <property type="entry name" value="alpha/beta-Hydrolases"/>
    <property type="match status" value="1"/>
</dbReference>
<sequence length="108" mass="12154">SGPPRNAQGLTLVHDPRDSTADIIFVHGLGGSSWTTWCWRHDPSMFWPAWLQHEQGLSHFRVLTFGYNANWRGPDTTLSILDFAKGLLVRMRGYGDCESDGERPIGKV</sequence>
<evidence type="ECO:0000313" key="8">
    <source>
        <dbReference type="Proteomes" id="UP001305647"/>
    </source>
</evidence>
<dbReference type="PANTHER" id="PTHR48182:SF2">
    <property type="entry name" value="PROTEIN SERAC1"/>
    <property type="match status" value="1"/>
</dbReference>
<proteinExistence type="predicted"/>
<comment type="caution">
    <text evidence="7">The sequence shown here is derived from an EMBL/GenBank/DDBJ whole genome shotgun (WGS) entry which is preliminary data.</text>
</comment>
<evidence type="ECO:0000313" key="7">
    <source>
        <dbReference type="EMBL" id="KAK4102352.1"/>
    </source>
</evidence>
<keyword evidence="4" id="KW-0256">Endoplasmic reticulum</keyword>
<protein>
    <submittedName>
        <fullName evidence="7">Uncharacterized protein</fullName>
    </submittedName>
</protein>
<evidence type="ECO:0000256" key="3">
    <source>
        <dbReference type="ARBA" id="ARBA00004370"/>
    </source>
</evidence>
<dbReference type="PANTHER" id="PTHR48182">
    <property type="entry name" value="PROTEIN SERAC1"/>
    <property type="match status" value="1"/>
</dbReference>
<evidence type="ECO:0000256" key="2">
    <source>
        <dbReference type="ARBA" id="ARBA00004240"/>
    </source>
</evidence>
<name>A0AAN6Q7V4_9PEZI</name>
<dbReference type="GO" id="GO:0005783">
    <property type="term" value="C:endoplasmic reticulum"/>
    <property type="evidence" value="ECO:0007669"/>
    <property type="project" value="UniProtKB-SubCell"/>
</dbReference>
<evidence type="ECO:0000256" key="5">
    <source>
        <dbReference type="ARBA" id="ARBA00023128"/>
    </source>
</evidence>
<evidence type="ECO:0000256" key="6">
    <source>
        <dbReference type="ARBA" id="ARBA00023136"/>
    </source>
</evidence>
<dbReference type="InterPro" id="IPR052374">
    <property type="entry name" value="SERAC1"/>
</dbReference>
<comment type="subcellular location">
    <subcellularLocation>
        <location evidence="2">Endoplasmic reticulum</location>
    </subcellularLocation>
    <subcellularLocation>
        <location evidence="3">Membrane</location>
    </subcellularLocation>
    <subcellularLocation>
        <location evidence="1">Mitochondrion</location>
    </subcellularLocation>
</comment>
<dbReference type="GO" id="GO:0005739">
    <property type="term" value="C:mitochondrion"/>
    <property type="evidence" value="ECO:0007669"/>
    <property type="project" value="UniProtKB-SubCell"/>
</dbReference>
<accession>A0AAN6Q7V4</accession>
<keyword evidence="5" id="KW-0496">Mitochondrion</keyword>
<dbReference type="AlphaFoldDB" id="A0AAN6Q7V4"/>
<gene>
    <name evidence="7" type="ORF">N658DRAFT_408608</name>
</gene>